<organism evidence="3 4">
    <name type="scientific">Kibdelosporangium phytohabitans</name>
    <dbReference type="NCBI Taxonomy" id="860235"/>
    <lineage>
        <taxon>Bacteria</taxon>
        <taxon>Bacillati</taxon>
        <taxon>Actinomycetota</taxon>
        <taxon>Actinomycetes</taxon>
        <taxon>Pseudonocardiales</taxon>
        <taxon>Pseudonocardiaceae</taxon>
        <taxon>Kibdelosporangium</taxon>
    </lineage>
</organism>
<feature type="transmembrane region" description="Helical" evidence="1">
    <location>
        <begin position="391"/>
        <end position="410"/>
    </location>
</feature>
<feature type="transmembrane region" description="Helical" evidence="1">
    <location>
        <begin position="291"/>
        <end position="310"/>
    </location>
</feature>
<dbReference type="GO" id="GO:0016747">
    <property type="term" value="F:acyltransferase activity, transferring groups other than amino-acyl groups"/>
    <property type="evidence" value="ECO:0007669"/>
    <property type="project" value="InterPro"/>
</dbReference>
<dbReference type="OrthoDB" id="8206682at2"/>
<feature type="transmembrane region" description="Helical" evidence="1">
    <location>
        <begin position="156"/>
        <end position="175"/>
    </location>
</feature>
<evidence type="ECO:0000313" key="4">
    <source>
        <dbReference type="Proteomes" id="UP000063699"/>
    </source>
</evidence>
<keyword evidence="3" id="KW-0808">Transferase</keyword>
<name>A0A0N9HQB4_9PSEU</name>
<gene>
    <name evidence="3" type="ORF">AOZ06_08155</name>
</gene>
<feature type="transmembrane region" description="Helical" evidence="1">
    <location>
        <begin position="213"/>
        <end position="232"/>
    </location>
</feature>
<dbReference type="STRING" id="860235.AOZ06_08155"/>
<dbReference type="RefSeq" id="WP_054288875.1">
    <property type="nucleotide sequence ID" value="NZ_CP012752.1"/>
</dbReference>
<accession>A0A0N9HQB4</accession>
<feature type="domain" description="Acyltransferase 3" evidence="2">
    <location>
        <begin position="6"/>
        <end position="330"/>
    </location>
</feature>
<keyword evidence="3" id="KW-0012">Acyltransferase</keyword>
<dbReference type="EMBL" id="CP012752">
    <property type="protein sequence ID" value="ALG06904.1"/>
    <property type="molecule type" value="Genomic_DNA"/>
</dbReference>
<keyword evidence="4" id="KW-1185">Reference proteome</keyword>
<feature type="transmembrane region" description="Helical" evidence="1">
    <location>
        <begin position="131"/>
        <end position="149"/>
    </location>
</feature>
<dbReference type="InterPro" id="IPR002656">
    <property type="entry name" value="Acyl_transf_3_dom"/>
</dbReference>
<dbReference type="AlphaFoldDB" id="A0A0N9HQB4"/>
<evidence type="ECO:0000313" key="3">
    <source>
        <dbReference type="EMBL" id="ALG06904.1"/>
    </source>
</evidence>
<feature type="transmembrane region" description="Helical" evidence="1">
    <location>
        <begin position="322"/>
        <end position="343"/>
    </location>
</feature>
<dbReference type="KEGG" id="kphy:AOZ06_08155"/>
<protein>
    <submittedName>
        <fullName evidence="3">Acyltransferase</fullName>
    </submittedName>
</protein>
<evidence type="ECO:0000256" key="1">
    <source>
        <dbReference type="SAM" id="Phobius"/>
    </source>
</evidence>
<dbReference type="Pfam" id="PF01757">
    <property type="entry name" value="Acyl_transf_3"/>
    <property type="match status" value="1"/>
</dbReference>
<keyword evidence="1" id="KW-0472">Membrane</keyword>
<dbReference type="Proteomes" id="UP000063699">
    <property type="component" value="Chromosome"/>
</dbReference>
<feature type="transmembrane region" description="Helical" evidence="1">
    <location>
        <begin position="252"/>
        <end position="270"/>
    </location>
</feature>
<feature type="transmembrane region" description="Helical" evidence="1">
    <location>
        <begin position="93"/>
        <end position="111"/>
    </location>
</feature>
<sequence>MSKRDPFLDVVRVLAILLVVFQHWLVPVLGWNGTELTTGNAYATPGWWALTWVGQVMPLVFFAGGAANLLSLRSHRGRGGSVRDWLSSRVHRLAVPMLPLIGVWLLLPHLLTVLDVPLQPLNIGSAVVGQLLWFMAVYLAAILVTPWLVQAEERYGLRVFAALAGAAVLVDVLRFSGVPMAGFLNAVFVWLAVHQLGFHYAKNPPSMRAAGAMAAAGFGLTALMVAFGPYPLSMIGMPGAPVSNAGPPTACLITLGIGQIGLVLLARPLIRSLVARPAAATVLTWVGARSMSLYLWHMSAMVAVAGVWTIGLGYSTPAPGSVLWFAVLPLWIGSCAAVLYGLLRAFGRFEASAPGPLTLQPPTLQVMLGTAVIAAGTLGIAATGFAPGDGVVPAGAAVWSAIVLSGLLAVRYRLPSVSVVRNA</sequence>
<keyword evidence="1" id="KW-0812">Transmembrane</keyword>
<feature type="transmembrane region" description="Helical" evidence="1">
    <location>
        <begin position="46"/>
        <end position="72"/>
    </location>
</feature>
<feature type="transmembrane region" description="Helical" evidence="1">
    <location>
        <begin position="181"/>
        <end position="201"/>
    </location>
</feature>
<proteinExistence type="predicted"/>
<feature type="transmembrane region" description="Helical" evidence="1">
    <location>
        <begin position="364"/>
        <end position="385"/>
    </location>
</feature>
<reference evidence="3 4" key="1">
    <citation type="submission" date="2015-07" db="EMBL/GenBank/DDBJ databases">
        <title>Genome sequencing of Kibdelosporangium phytohabitans.</title>
        <authorList>
            <person name="Qin S."/>
            <person name="Xing K."/>
        </authorList>
    </citation>
    <scope>NUCLEOTIDE SEQUENCE [LARGE SCALE GENOMIC DNA]</scope>
    <source>
        <strain evidence="3 4">KLBMP1111</strain>
    </source>
</reference>
<feature type="transmembrane region" description="Helical" evidence="1">
    <location>
        <begin position="7"/>
        <end position="26"/>
    </location>
</feature>
<keyword evidence="1" id="KW-1133">Transmembrane helix</keyword>
<evidence type="ECO:0000259" key="2">
    <source>
        <dbReference type="Pfam" id="PF01757"/>
    </source>
</evidence>